<dbReference type="InterPro" id="IPR017853">
    <property type="entry name" value="GH"/>
</dbReference>
<evidence type="ECO:0000313" key="12">
    <source>
        <dbReference type="Proteomes" id="UP000604241"/>
    </source>
</evidence>
<dbReference type="InterPro" id="IPR044846">
    <property type="entry name" value="GH10"/>
</dbReference>
<protein>
    <recommendedName>
        <fullName evidence="7">Beta-xylanase</fullName>
        <ecNumber evidence="7">3.2.1.8</ecNumber>
    </recommendedName>
</protein>
<dbReference type="InterPro" id="IPR001000">
    <property type="entry name" value="GH10_dom"/>
</dbReference>
<evidence type="ECO:0000256" key="7">
    <source>
        <dbReference type="RuleBase" id="RU361174"/>
    </source>
</evidence>
<dbReference type="InterPro" id="IPR003305">
    <property type="entry name" value="CenC_carb-bd"/>
</dbReference>
<dbReference type="SUPFAM" id="SSF49785">
    <property type="entry name" value="Galactose-binding domain-like"/>
    <property type="match status" value="1"/>
</dbReference>
<name>A0ABR8QG05_9CELL</name>
<evidence type="ECO:0000256" key="6">
    <source>
        <dbReference type="ARBA" id="ARBA00023326"/>
    </source>
</evidence>
<reference evidence="11 12" key="1">
    <citation type="submission" date="2020-08" db="EMBL/GenBank/DDBJ databases">
        <title>A Genomic Blueprint of the Chicken Gut Microbiome.</title>
        <authorList>
            <person name="Gilroy R."/>
            <person name="Ravi A."/>
            <person name="Getino M."/>
            <person name="Pursley I."/>
            <person name="Horton D.L."/>
            <person name="Alikhan N.-F."/>
            <person name="Baker D."/>
            <person name="Gharbi K."/>
            <person name="Hall N."/>
            <person name="Watson M."/>
            <person name="Adriaenssens E.M."/>
            <person name="Foster-Nyarko E."/>
            <person name="Jarju S."/>
            <person name="Secka A."/>
            <person name="Antonio M."/>
            <person name="Oren A."/>
            <person name="Chaudhuri R."/>
            <person name="La Ragione R.M."/>
            <person name="Hildebrand F."/>
            <person name="Pallen M.J."/>
        </authorList>
    </citation>
    <scope>NUCLEOTIDE SEQUENCE [LARGE SCALE GENOMIC DNA]</scope>
    <source>
        <strain evidence="11 12">Sa3CUA2</strain>
    </source>
</reference>
<dbReference type="PANTHER" id="PTHR31490">
    <property type="entry name" value="GLYCOSYL HYDROLASE"/>
    <property type="match status" value="1"/>
</dbReference>
<dbReference type="SUPFAM" id="SSF49384">
    <property type="entry name" value="Carbohydrate-binding domain"/>
    <property type="match status" value="1"/>
</dbReference>
<dbReference type="Pfam" id="PF00553">
    <property type="entry name" value="CBM_2"/>
    <property type="match status" value="1"/>
</dbReference>
<feature type="compositionally biased region" description="Pro residues" evidence="8">
    <location>
        <begin position="558"/>
        <end position="578"/>
    </location>
</feature>
<dbReference type="PROSITE" id="PS51760">
    <property type="entry name" value="GH10_2"/>
    <property type="match status" value="1"/>
</dbReference>
<keyword evidence="5 7" id="KW-0326">Glycosidase</keyword>
<dbReference type="EMBL" id="JACSQV010000011">
    <property type="protein sequence ID" value="MBD7919239.1"/>
    <property type="molecule type" value="Genomic_DNA"/>
</dbReference>
<comment type="catalytic activity">
    <reaction evidence="7">
        <text>Endohydrolysis of (1-&gt;4)-beta-D-xylosidic linkages in xylans.</text>
        <dbReference type="EC" id="3.2.1.8"/>
    </reaction>
</comment>
<keyword evidence="12" id="KW-1185">Reference proteome</keyword>
<evidence type="ECO:0000256" key="5">
    <source>
        <dbReference type="ARBA" id="ARBA00023295"/>
    </source>
</evidence>
<comment type="caution">
    <text evidence="11">The sequence shown here is derived from an EMBL/GenBank/DDBJ whole genome shotgun (WGS) entry which is preliminary data.</text>
</comment>
<dbReference type="Pfam" id="PF00331">
    <property type="entry name" value="Glyco_hydro_10"/>
    <property type="match status" value="1"/>
</dbReference>
<dbReference type="InterPro" id="IPR008965">
    <property type="entry name" value="CBM2/CBM3_carb-bd_dom_sf"/>
</dbReference>
<evidence type="ECO:0000259" key="10">
    <source>
        <dbReference type="PROSITE" id="PS51760"/>
    </source>
</evidence>
<dbReference type="Proteomes" id="UP000604241">
    <property type="component" value="Unassembled WGS sequence"/>
</dbReference>
<dbReference type="InterPro" id="IPR018366">
    <property type="entry name" value="CBM2_CS"/>
</dbReference>
<dbReference type="PROSITE" id="PS00561">
    <property type="entry name" value="CBM2_A"/>
    <property type="match status" value="1"/>
</dbReference>
<dbReference type="SMART" id="SM00637">
    <property type="entry name" value="CBD_II"/>
    <property type="match status" value="1"/>
</dbReference>
<proteinExistence type="inferred from homology"/>
<evidence type="ECO:0000259" key="9">
    <source>
        <dbReference type="PROSITE" id="PS51173"/>
    </source>
</evidence>
<feature type="region of interest" description="Disordered" evidence="8">
    <location>
        <begin position="530"/>
        <end position="596"/>
    </location>
</feature>
<sequence>MPSARPVPTAPRPVVAALAALLAVALVGVGALVAPLVAPARALSPAVVLASDFESGLGGWQARGAATVSTTSVGARGSGSLLVEDRVDPWDGALYPVTDLFEPGTTYTIGLWVRLPDGAGSADLRVSVQRDLDGEPSYETVTTVEGVTSQWRQVTGTYTPGPFDTASLYVESVSSPVDVMIDDVLVTGVRYTPDLSVTPVSDAVSVPFGIAVEPQDLLGGRGDLLAHHAEQITPGNQMKPDAIQPTEGTFTFGAADGLVDWALEHDMRVYGHTLLWHQQTPAWFFQRDGSALTTSAADQALLRERLRTHIEAIADHYRETYGEYGTPGNPIFAFDVVNEVIDENESDGLRRSEWYRVLGPSYIADAFRYARDAFGPEVQLFINDYNSEYPDKRAPYLRLVTDLLAQGVPVDGVGHQLHVEVGRSISMIEDTIEAFEALDVRQAVTELDVSAYRDSGEQWAAPPAARLLEQGYYYRDMFDMLERHAASFESITVWGLEDSRTWLRSGAAPLLFDGQLQVKPAYWGIVDPSRIGTTPTPTPTSTPTVTPTVTPTATVTPTPTPTATPTPTPTATPTPTPTATPTRTATPTPTPTAGAGCRVAYTTNDWNTGFTAGVRVTNAGPSALTGWTLTFAFAGGQRVTQGWSATWSQSGSTVTAANAAWNGTLAAGATVDVGFNGSHTGANPRPTAFALNGTPCTVS</sequence>
<dbReference type="InterPro" id="IPR008979">
    <property type="entry name" value="Galactose-bd-like_sf"/>
</dbReference>
<gene>
    <name evidence="11" type="ORF">H9657_13260</name>
</gene>
<accession>A0ABR8QG05</accession>
<feature type="compositionally biased region" description="Low complexity" evidence="8">
    <location>
        <begin position="533"/>
        <end position="557"/>
    </location>
</feature>
<evidence type="ECO:0000256" key="4">
    <source>
        <dbReference type="ARBA" id="ARBA00023277"/>
    </source>
</evidence>
<keyword evidence="3" id="KW-0136">Cellulose degradation</keyword>
<keyword evidence="1" id="KW-0677">Repeat</keyword>
<evidence type="ECO:0000256" key="2">
    <source>
        <dbReference type="ARBA" id="ARBA00022801"/>
    </source>
</evidence>
<dbReference type="InterPro" id="IPR012291">
    <property type="entry name" value="CBM2_carb-bd_dom_sf"/>
</dbReference>
<dbReference type="Pfam" id="PF02018">
    <property type="entry name" value="CBM_4_9"/>
    <property type="match status" value="1"/>
</dbReference>
<evidence type="ECO:0000256" key="1">
    <source>
        <dbReference type="ARBA" id="ARBA00022737"/>
    </source>
</evidence>
<dbReference type="PRINTS" id="PR00134">
    <property type="entry name" value="GLHYDRLASE10"/>
</dbReference>
<dbReference type="EC" id="3.2.1.8" evidence="7"/>
<feature type="domain" description="GH10" evidence="10">
    <location>
        <begin position="200"/>
        <end position="528"/>
    </location>
</feature>
<keyword evidence="6 7" id="KW-0624">Polysaccharide degradation</keyword>
<dbReference type="PROSITE" id="PS51173">
    <property type="entry name" value="CBM2"/>
    <property type="match status" value="1"/>
</dbReference>
<keyword evidence="2 7" id="KW-0378">Hydrolase</keyword>
<dbReference type="SUPFAM" id="SSF51445">
    <property type="entry name" value="(Trans)glycosidases"/>
    <property type="match status" value="1"/>
</dbReference>
<dbReference type="SMART" id="SM00633">
    <property type="entry name" value="Glyco_10"/>
    <property type="match status" value="1"/>
</dbReference>
<evidence type="ECO:0000256" key="8">
    <source>
        <dbReference type="SAM" id="MobiDB-lite"/>
    </source>
</evidence>
<dbReference type="InterPro" id="IPR001919">
    <property type="entry name" value="CBD2"/>
</dbReference>
<keyword evidence="4 7" id="KW-0119">Carbohydrate metabolism</keyword>
<dbReference type="PANTHER" id="PTHR31490:SF90">
    <property type="entry name" value="ENDO-1,4-BETA-XYLANASE A"/>
    <property type="match status" value="1"/>
</dbReference>
<dbReference type="Gene3D" id="2.60.40.290">
    <property type="match status" value="1"/>
</dbReference>
<evidence type="ECO:0000256" key="3">
    <source>
        <dbReference type="ARBA" id="ARBA00023001"/>
    </source>
</evidence>
<feature type="compositionally biased region" description="Low complexity" evidence="8">
    <location>
        <begin position="579"/>
        <end position="593"/>
    </location>
</feature>
<dbReference type="Gene3D" id="3.20.20.80">
    <property type="entry name" value="Glycosidases"/>
    <property type="match status" value="1"/>
</dbReference>
<feature type="domain" description="CBM2" evidence="9">
    <location>
        <begin position="590"/>
        <end position="699"/>
    </location>
</feature>
<comment type="similarity">
    <text evidence="7">Belongs to the glycosyl hydrolase 10 (cellulase F) family.</text>
</comment>
<dbReference type="Gene3D" id="2.60.120.260">
    <property type="entry name" value="Galactose-binding domain-like"/>
    <property type="match status" value="1"/>
</dbReference>
<dbReference type="RefSeq" id="WP_191783891.1">
    <property type="nucleotide sequence ID" value="NZ_JACSQV010000011.1"/>
</dbReference>
<evidence type="ECO:0000313" key="11">
    <source>
        <dbReference type="EMBL" id="MBD7919239.1"/>
    </source>
</evidence>
<organism evidence="11 12">
    <name type="scientific">Cellulomonas avistercoris</name>
    <dbReference type="NCBI Taxonomy" id="2762242"/>
    <lineage>
        <taxon>Bacteria</taxon>
        <taxon>Bacillati</taxon>
        <taxon>Actinomycetota</taxon>
        <taxon>Actinomycetes</taxon>
        <taxon>Micrococcales</taxon>
        <taxon>Cellulomonadaceae</taxon>
        <taxon>Cellulomonas</taxon>
    </lineage>
</organism>